<dbReference type="Gene3D" id="1.25.10.10">
    <property type="entry name" value="Leucine-rich Repeat Variant"/>
    <property type="match status" value="1"/>
</dbReference>
<dbReference type="EMBL" id="UYRU01059859">
    <property type="protein sequence ID" value="VDN14636.1"/>
    <property type="molecule type" value="Genomic_DNA"/>
</dbReference>
<dbReference type="PANTHER" id="PTHR10648:SF4">
    <property type="entry name" value="PROTEIN PHOSPHATASE 2 (FORMERLY 2A), REGULATORY SUBUNIT A, BETA ISOFORM-RELATED"/>
    <property type="match status" value="1"/>
</dbReference>
<feature type="repeat" description="HEAT" evidence="2">
    <location>
        <begin position="11"/>
        <end position="49"/>
    </location>
</feature>
<evidence type="ECO:0000313" key="4">
    <source>
        <dbReference type="EMBL" id="VDN14636.1"/>
    </source>
</evidence>
<dbReference type="OrthoDB" id="340346at2759"/>
<dbReference type="InterPro" id="IPR011989">
    <property type="entry name" value="ARM-like"/>
</dbReference>
<reference evidence="4 5" key="1">
    <citation type="submission" date="2018-11" db="EMBL/GenBank/DDBJ databases">
        <authorList>
            <consortium name="Pathogen Informatics"/>
        </authorList>
    </citation>
    <scope>NUCLEOTIDE SEQUENCE [LARGE SCALE GENOMIC DNA]</scope>
</reference>
<dbReference type="SUPFAM" id="SSF48371">
    <property type="entry name" value="ARM repeat"/>
    <property type="match status" value="1"/>
</dbReference>
<dbReference type="PANTHER" id="PTHR10648">
    <property type="entry name" value="SERINE/THREONINE-PROTEIN PHOSPHATASE PP2A 65 KDA REGULATORY SUBUNIT"/>
    <property type="match status" value="1"/>
</dbReference>
<evidence type="ECO:0000256" key="2">
    <source>
        <dbReference type="PROSITE-ProRule" id="PRU00103"/>
    </source>
</evidence>
<dbReference type="GO" id="GO:0005634">
    <property type="term" value="C:nucleus"/>
    <property type="evidence" value="ECO:0007669"/>
    <property type="project" value="TreeGrafter"/>
</dbReference>
<dbReference type="GO" id="GO:0019888">
    <property type="term" value="F:protein phosphatase regulator activity"/>
    <property type="evidence" value="ECO:0007669"/>
    <property type="project" value="TreeGrafter"/>
</dbReference>
<dbReference type="InterPro" id="IPR021133">
    <property type="entry name" value="HEAT_type_2"/>
</dbReference>
<feature type="transmembrane region" description="Helical" evidence="3">
    <location>
        <begin position="85"/>
        <end position="106"/>
    </location>
</feature>
<dbReference type="PROSITE" id="PS50077">
    <property type="entry name" value="HEAT_REPEAT"/>
    <property type="match status" value="1"/>
</dbReference>
<dbReference type="AlphaFoldDB" id="A0A3P7P9P1"/>
<keyword evidence="3" id="KW-0472">Membrane</keyword>
<dbReference type="GO" id="GO:0000159">
    <property type="term" value="C:protein phosphatase type 2A complex"/>
    <property type="evidence" value="ECO:0007669"/>
    <property type="project" value="TreeGrafter"/>
</dbReference>
<accession>A0A3P7P9P1</accession>
<dbReference type="GO" id="GO:0005829">
    <property type="term" value="C:cytosol"/>
    <property type="evidence" value="ECO:0007669"/>
    <property type="project" value="TreeGrafter"/>
</dbReference>
<name>A0A3P7P9P1_DIBLA</name>
<keyword evidence="5" id="KW-1185">Reference proteome</keyword>
<organism evidence="4 5">
    <name type="scientific">Dibothriocephalus latus</name>
    <name type="common">Fish tapeworm</name>
    <name type="synonym">Diphyllobothrium latum</name>
    <dbReference type="NCBI Taxonomy" id="60516"/>
    <lineage>
        <taxon>Eukaryota</taxon>
        <taxon>Metazoa</taxon>
        <taxon>Spiralia</taxon>
        <taxon>Lophotrochozoa</taxon>
        <taxon>Platyhelminthes</taxon>
        <taxon>Cestoda</taxon>
        <taxon>Eucestoda</taxon>
        <taxon>Diphyllobothriidea</taxon>
        <taxon>Diphyllobothriidae</taxon>
        <taxon>Dibothriocephalus</taxon>
    </lineage>
</organism>
<protein>
    <recommendedName>
        <fullName evidence="6">Condensin complex subunit 1 C-terminal domain-containing protein</fullName>
    </recommendedName>
</protein>
<evidence type="ECO:0000256" key="3">
    <source>
        <dbReference type="SAM" id="Phobius"/>
    </source>
</evidence>
<keyword evidence="3" id="KW-0812">Transmembrane</keyword>
<evidence type="ECO:0000313" key="5">
    <source>
        <dbReference type="Proteomes" id="UP000281553"/>
    </source>
</evidence>
<keyword evidence="1" id="KW-0677">Repeat</keyword>
<dbReference type="Proteomes" id="UP000281553">
    <property type="component" value="Unassembled WGS sequence"/>
</dbReference>
<sequence length="126" mass="14291">MTTESQEEYYPVAVLIEELRNEDVQFRLHSIQKLSTIALALGEEKTRTQLIPFLTDSIYDVDEVMVAIAEQLGDFVRYVGGKDHAPVLIAPLESLALVSYCLLLYAHFIAQPPRRHCCASTRLLIR</sequence>
<dbReference type="InterPro" id="IPR016024">
    <property type="entry name" value="ARM-type_fold"/>
</dbReference>
<gene>
    <name evidence="4" type="ORF">DILT_LOCUS10467</name>
</gene>
<keyword evidence="3" id="KW-1133">Transmembrane helix</keyword>
<proteinExistence type="predicted"/>
<evidence type="ECO:0008006" key="6">
    <source>
        <dbReference type="Google" id="ProtNLM"/>
    </source>
</evidence>
<dbReference type="InterPro" id="IPR051023">
    <property type="entry name" value="PP2A_Regulatory_Subunit_A"/>
</dbReference>
<evidence type="ECO:0000256" key="1">
    <source>
        <dbReference type="ARBA" id="ARBA00022737"/>
    </source>
</evidence>